<feature type="chain" id="PRO_5046611807" description="MetA-pathway of phenol degradation" evidence="1">
    <location>
        <begin position="24"/>
        <end position="289"/>
    </location>
</feature>
<dbReference type="RefSeq" id="WP_345190717.1">
    <property type="nucleotide sequence ID" value="NZ_BAABJJ010000012.1"/>
</dbReference>
<dbReference type="Proteomes" id="UP001501302">
    <property type="component" value="Unassembled WGS sequence"/>
</dbReference>
<evidence type="ECO:0000256" key="1">
    <source>
        <dbReference type="SAM" id="SignalP"/>
    </source>
</evidence>
<proteinExistence type="predicted"/>
<name>A0ABP9GEE3_9FLAO</name>
<reference evidence="3" key="1">
    <citation type="journal article" date="2019" name="Int. J. Syst. Evol. Microbiol.">
        <title>The Global Catalogue of Microorganisms (GCM) 10K type strain sequencing project: providing services to taxonomists for standard genome sequencing and annotation.</title>
        <authorList>
            <consortium name="The Broad Institute Genomics Platform"/>
            <consortium name="The Broad Institute Genome Sequencing Center for Infectious Disease"/>
            <person name="Wu L."/>
            <person name="Ma J."/>
        </authorList>
    </citation>
    <scope>NUCLEOTIDE SEQUENCE [LARGE SCALE GENOMIC DNA]</scope>
    <source>
        <strain evidence="3">JCM 18285</strain>
    </source>
</reference>
<protein>
    <recommendedName>
        <fullName evidence="4">MetA-pathway of phenol degradation</fullName>
    </recommendedName>
</protein>
<evidence type="ECO:0008006" key="4">
    <source>
        <dbReference type="Google" id="ProtNLM"/>
    </source>
</evidence>
<keyword evidence="1" id="KW-0732">Signal</keyword>
<evidence type="ECO:0000313" key="3">
    <source>
        <dbReference type="Proteomes" id="UP001501302"/>
    </source>
</evidence>
<gene>
    <name evidence="2" type="ORF">GCM10023314_11330</name>
</gene>
<keyword evidence="3" id="KW-1185">Reference proteome</keyword>
<accession>A0ABP9GEE3</accession>
<organism evidence="2 3">
    <name type="scientific">Algibacter agarivorans</name>
    <dbReference type="NCBI Taxonomy" id="1109741"/>
    <lineage>
        <taxon>Bacteria</taxon>
        <taxon>Pseudomonadati</taxon>
        <taxon>Bacteroidota</taxon>
        <taxon>Flavobacteriia</taxon>
        <taxon>Flavobacteriales</taxon>
        <taxon>Flavobacteriaceae</taxon>
        <taxon>Algibacter</taxon>
    </lineage>
</organism>
<dbReference type="EMBL" id="BAABJJ010000012">
    <property type="protein sequence ID" value="GAA4940256.1"/>
    <property type="molecule type" value="Genomic_DNA"/>
</dbReference>
<evidence type="ECO:0000313" key="2">
    <source>
        <dbReference type="EMBL" id="GAA4940256.1"/>
    </source>
</evidence>
<sequence>MMNSKKILFVIILAFLFSNSVFSQWTKEKGKGYYKLSAWYLEADQHYTDTGETDPNITRSQFNISFYGEYGISNKFDVITYIPFFSRAVENDEVSGTTGQIISKGEAFNSFGDVEIGLRYGILKTSNYALSATLKLGIPTGDNSGGSDGSFQTGDGEFNQLLQTNLGTSFNLGTIPSYAKTYLGFNNRTNGFSDELRAGLEIGSNILKDKLWIIGRVDILESLRNGELSAQNSQGSIFANNIEYVSLGAEIAYYITKKVGVSFNYTGAVSGKLVYAAPSISGGIFLDIK</sequence>
<comment type="caution">
    <text evidence="2">The sequence shown here is derived from an EMBL/GenBank/DDBJ whole genome shotgun (WGS) entry which is preliminary data.</text>
</comment>
<feature type="signal peptide" evidence="1">
    <location>
        <begin position="1"/>
        <end position="23"/>
    </location>
</feature>